<evidence type="ECO:0000256" key="1">
    <source>
        <dbReference type="SAM" id="MobiDB-lite"/>
    </source>
</evidence>
<evidence type="ECO:0000313" key="2">
    <source>
        <dbReference type="EMBL" id="SFE22226.1"/>
    </source>
</evidence>
<sequence>MASRIHIEAMISQHALSQARQRPQPRNELAGVGIARVAKVSRSSSVFPEETAAGSVPADTEADKEIPF</sequence>
<reference evidence="3" key="1">
    <citation type="submission" date="2016-10" db="EMBL/GenBank/DDBJ databases">
        <authorList>
            <person name="Varghese N."/>
            <person name="Submissions S."/>
        </authorList>
    </citation>
    <scope>NUCLEOTIDE SEQUENCE [LARGE SCALE GENOMIC DNA]</scope>
    <source>
        <strain evidence="3">DSM 45004</strain>
    </source>
</reference>
<dbReference type="EMBL" id="FOMZ01000009">
    <property type="protein sequence ID" value="SFE22226.1"/>
    <property type="molecule type" value="Genomic_DNA"/>
</dbReference>
<dbReference type="Proteomes" id="UP000198716">
    <property type="component" value="Unassembled WGS sequence"/>
</dbReference>
<name>A0A1I1YRS3_9ACTN</name>
<organism evidence="2 3">
    <name type="scientific">Actinopolyspora alba</name>
    <dbReference type="NCBI Taxonomy" id="673379"/>
    <lineage>
        <taxon>Bacteria</taxon>
        <taxon>Bacillati</taxon>
        <taxon>Actinomycetota</taxon>
        <taxon>Actinomycetes</taxon>
        <taxon>Actinopolysporales</taxon>
        <taxon>Actinopolysporaceae</taxon>
        <taxon>Actinopolyspora</taxon>
        <taxon>Actinopolyspora alba group</taxon>
    </lineage>
</organism>
<keyword evidence="3" id="KW-1185">Reference proteome</keyword>
<dbReference type="RefSeq" id="WP_139219548.1">
    <property type="nucleotide sequence ID" value="NZ_FOMZ01000009.1"/>
</dbReference>
<protein>
    <submittedName>
        <fullName evidence="2">Uncharacterized protein</fullName>
    </submittedName>
</protein>
<accession>A0A1I1YRS3</accession>
<proteinExistence type="predicted"/>
<dbReference type="AlphaFoldDB" id="A0A1I1YRS3"/>
<feature type="region of interest" description="Disordered" evidence="1">
    <location>
        <begin position="47"/>
        <end position="68"/>
    </location>
</feature>
<gene>
    <name evidence="2" type="ORF">SAMN04487819_109204</name>
</gene>
<evidence type="ECO:0000313" key="3">
    <source>
        <dbReference type="Proteomes" id="UP000198716"/>
    </source>
</evidence>